<reference evidence="1 2" key="1">
    <citation type="submission" date="2016-10" db="EMBL/GenBank/DDBJ databases">
        <authorList>
            <person name="de Groot N.N."/>
        </authorList>
    </citation>
    <scope>NUCLEOTIDE SEQUENCE [LARGE SCALE GENOMIC DNA]</scope>
    <source>
        <strain evidence="1 2">DSM 17073</strain>
    </source>
</reference>
<evidence type="ECO:0000313" key="2">
    <source>
        <dbReference type="Proteomes" id="UP000242243"/>
    </source>
</evidence>
<gene>
    <name evidence="1" type="ORF">SAMN05421839_13034</name>
</gene>
<proteinExistence type="predicted"/>
<sequence>EINELDWAHALYQLFELLEDTLKQTNNKIQNIIKSQLQQWFDTLPSYIKAYLPILGCES</sequence>
<dbReference type="AlphaFoldDB" id="A0A1I5RIF4"/>
<dbReference type="Proteomes" id="UP000242243">
    <property type="component" value="Unassembled WGS sequence"/>
</dbReference>
<feature type="non-terminal residue" evidence="1">
    <location>
        <position position="1"/>
    </location>
</feature>
<evidence type="ECO:0000313" key="1">
    <source>
        <dbReference type="EMBL" id="SFP58344.1"/>
    </source>
</evidence>
<name>A0A1I5RIF4_9BACI</name>
<dbReference type="EMBL" id="FOXC01000030">
    <property type="protein sequence ID" value="SFP58344.1"/>
    <property type="molecule type" value="Genomic_DNA"/>
</dbReference>
<protein>
    <submittedName>
        <fullName evidence="1">Uncharacterized protein</fullName>
    </submittedName>
</protein>
<organism evidence="1 2">
    <name type="scientific">Halolactibacillus halophilus</name>
    <dbReference type="NCBI Taxonomy" id="306540"/>
    <lineage>
        <taxon>Bacteria</taxon>
        <taxon>Bacillati</taxon>
        <taxon>Bacillota</taxon>
        <taxon>Bacilli</taxon>
        <taxon>Bacillales</taxon>
        <taxon>Bacillaceae</taxon>
        <taxon>Halolactibacillus</taxon>
    </lineage>
</organism>
<accession>A0A1I5RIF4</accession>